<evidence type="ECO:0000313" key="1">
    <source>
        <dbReference type="EMBL" id="KAG9195901.1"/>
    </source>
</evidence>
<dbReference type="EMBL" id="JAANER010000001">
    <property type="protein sequence ID" value="KAG9195901.1"/>
    <property type="molecule type" value="Genomic_DNA"/>
</dbReference>
<dbReference type="Proteomes" id="UP001199106">
    <property type="component" value="Unassembled WGS sequence"/>
</dbReference>
<gene>
    <name evidence="1" type="ORF">G6011_01022</name>
</gene>
<organism evidence="1 2">
    <name type="scientific">Alternaria panax</name>
    <dbReference type="NCBI Taxonomy" id="48097"/>
    <lineage>
        <taxon>Eukaryota</taxon>
        <taxon>Fungi</taxon>
        <taxon>Dikarya</taxon>
        <taxon>Ascomycota</taxon>
        <taxon>Pezizomycotina</taxon>
        <taxon>Dothideomycetes</taxon>
        <taxon>Pleosporomycetidae</taxon>
        <taxon>Pleosporales</taxon>
        <taxon>Pleosporineae</taxon>
        <taxon>Pleosporaceae</taxon>
        <taxon>Alternaria</taxon>
        <taxon>Alternaria sect. Panax</taxon>
    </lineage>
</organism>
<reference evidence="1" key="1">
    <citation type="submission" date="2021-07" db="EMBL/GenBank/DDBJ databases">
        <title>Genome Resource of American Ginseng Black Spot Pathogen Alternaria panax.</title>
        <authorList>
            <person name="Qiu C."/>
            <person name="Wang W."/>
            <person name="Liu Z."/>
        </authorList>
    </citation>
    <scope>NUCLEOTIDE SEQUENCE</scope>
    <source>
        <strain evidence="1">BNCC115425</strain>
    </source>
</reference>
<protein>
    <submittedName>
        <fullName evidence="1">Uncharacterized protein</fullName>
    </submittedName>
</protein>
<name>A0AAD4IK89_9PLEO</name>
<proteinExistence type="predicted"/>
<sequence>MSAHRIVVIPHEEVRAECYIFGYPHFPVPAQDASRVNFPHVGYLIRLALRSSQ</sequence>
<accession>A0AAD4IK89</accession>
<evidence type="ECO:0000313" key="2">
    <source>
        <dbReference type="Proteomes" id="UP001199106"/>
    </source>
</evidence>
<comment type="caution">
    <text evidence="1">The sequence shown here is derived from an EMBL/GenBank/DDBJ whole genome shotgun (WGS) entry which is preliminary data.</text>
</comment>
<keyword evidence="2" id="KW-1185">Reference proteome</keyword>
<dbReference type="AlphaFoldDB" id="A0AAD4IK89"/>